<dbReference type="OrthoDB" id="1194585at2759"/>
<evidence type="ECO:0000313" key="2">
    <source>
        <dbReference type="Proteomes" id="UP000541444"/>
    </source>
</evidence>
<sequence length="105" mass="11384">MTHNLIFLSKLDNKGYNYSGRGGVIKVYRKSSLIIKELLSENLYALVSKSMGGDVKVACTMGAMEISQKGNLGPGKAMSRSTKMIRKWVPIGGSRKSLDSGNSLN</sequence>
<accession>A0A7J7NRF2</accession>
<gene>
    <name evidence="1" type="ORF">GIB67_034189</name>
</gene>
<protein>
    <submittedName>
        <fullName evidence="1">Uncharacterized protein</fullName>
    </submittedName>
</protein>
<proteinExistence type="predicted"/>
<evidence type="ECO:0000313" key="1">
    <source>
        <dbReference type="EMBL" id="KAF6169797.1"/>
    </source>
</evidence>
<comment type="caution">
    <text evidence="1">The sequence shown here is derived from an EMBL/GenBank/DDBJ whole genome shotgun (WGS) entry which is preliminary data.</text>
</comment>
<organism evidence="1 2">
    <name type="scientific">Kingdonia uniflora</name>
    <dbReference type="NCBI Taxonomy" id="39325"/>
    <lineage>
        <taxon>Eukaryota</taxon>
        <taxon>Viridiplantae</taxon>
        <taxon>Streptophyta</taxon>
        <taxon>Embryophyta</taxon>
        <taxon>Tracheophyta</taxon>
        <taxon>Spermatophyta</taxon>
        <taxon>Magnoliopsida</taxon>
        <taxon>Ranunculales</taxon>
        <taxon>Circaeasteraceae</taxon>
        <taxon>Kingdonia</taxon>
    </lineage>
</organism>
<name>A0A7J7NRF2_9MAGN</name>
<dbReference type="Proteomes" id="UP000541444">
    <property type="component" value="Unassembled WGS sequence"/>
</dbReference>
<dbReference type="AlphaFoldDB" id="A0A7J7NRF2"/>
<keyword evidence="2" id="KW-1185">Reference proteome</keyword>
<dbReference type="EMBL" id="JACGCM010000622">
    <property type="protein sequence ID" value="KAF6169797.1"/>
    <property type="molecule type" value="Genomic_DNA"/>
</dbReference>
<reference evidence="1 2" key="1">
    <citation type="journal article" date="2020" name="IScience">
        <title>Genome Sequencing of the Endangered Kingdonia uniflora (Circaeasteraceae, Ranunculales) Reveals Potential Mechanisms of Evolutionary Specialization.</title>
        <authorList>
            <person name="Sun Y."/>
            <person name="Deng T."/>
            <person name="Zhang A."/>
            <person name="Moore M.J."/>
            <person name="Landis J.B."/>
            <person name="Lin N."/>
            <person name="Zhang H."/>
            <person name="Zhang X."/>
            <person name="Huang J."/>
            <person name="Zhang X."/>
            <person name="Sun H."/>
            <person name="Wang H."/>
        </authorList>
    </citation>
    <scope>NUCLEOTIDE SEQUENCE [LARGE SCALE GENOMIC DNA]</scope>
    <source>
        <strain evidence="1">TB1705</strain>
        <tissue evidence="1">Leaf</tissue>
    </source>
</reference>